<dbReference type="CDD" id="cd07333">
    <property type="entry name" value="M48C_bepA_like"/>
    <property type="match status" value="1"/>
</dbReference>
<name>M1WPF0_PSEP2</name>
<evidence type="ECO:0000256" key="5">
    <source>
        <dbReference type="ARBA" id="ARBA00022833"/>
    </source>
</evidence>
<gene>
    <name evidence="10" type="ordered locus">BN4_11082</name>
</gene>
<evidence type="ECO:0000256" key="2">
    <source>
        <dbReference type="ARBA" id="ARBA00022670"/>
    </source>
</evidence>
<dbReference type="AlphaFoldDB" id="M1WPF0"/>
<evidence type="ECO:0000313" key="11">
    <source>
        <dbReference type="Proteomes" id="UP000011724"/>
    </source>
</evidence>
<reference evidence="11" key="2">
    <citation type="journal article" date="2013" name="Stand. Genomic Sci.">
        <title>Complete genome sequence of Desulfocapsa sulfexigens, a marine deltaproteobacterium specialized in disproportionating inorganic sulfur compounds.</title>
        <authorList>
            <person name="Finster K.W."/>
            <person name="Kjeldsen K.U."/>
            <person name="Kube M."/>
            <person name="Reinhardt R."/>
            <person name="Mussmann M."/>
            <person name="Amann R."/>
            <person name="Schreiber L."/>
        </authorList>
    </citation>
    <scope>NUCLEOTIDE SEQUENCE [LARGE SCALE GENOMIC DNA]</scope>
    <source>
        <strain evidence="11">DSM 10523 / SB164P1</strain>
    </source>
</reference>
<evidence type="ECO:0000256" key="7">
    <source>
        <dbReference type="PROSITE-ProRule" id="PRU00339"/>
    </source>
</evidence>
<keyword evidence="11" id="KW-1185">Reference proteome</keyword>
<evidence type="ECO:0000259" key="9">
    <source>
        <dbReference type="Pfam" id="PF01435"/>
    </source>
</evidence>
<keyword evidence="2" id="KW-0645">Protease</keyword>
<feature type="region of interest" description="Disordered" evidence="8">
    <location>
        <begin position="453"/>
        <end position="479"/>
    </location>
</feature>
<dbReference type="STRING" id="1322246.BN4_11082"/>
<dbReference type="GO" id="GO:0046872">
    <property type="term" value="F:metal ion binding"/>
    <property type="evidence" value="ECO:0007669"/>
    <property type="project" value="UniProtKB-KW"/>
</dbReference>
<dbReference type="PANTHER" id="PTHR22726:SF1">
    <property type="entry name" value="METALLOENDOPEPTIDASE OMA1, MITOCHONDRIAL"/>
    <property type="match status" value="1"/>
</dbReference>
<dbReference type="RefSeq" id="WP_015414369.1">
    <property type="nucleotide sequence ID" value="NC_020409.1"/>
</dbReference>
<evidence type="ECO:0000256" key="3">
    <source>
        <dbReference type="ARBA" id="ARBA00022723"/>
    </source>
</evidence>
<dbReference type="GO" id="GO:0051603">
    <property type="term" value="P:proteolysis involved in protein catabolic process"/>
    <property type="evidence" value="ECO:0007669"/>
    <property type="project" value="TreeGrafter"/>
</dbReference>
<feature type="repeat" description="TPR" evidence="7">
    <location>
        <begin position="374"/>
        <end position="407"/>
    </location>
</feature>
<dbReference type="InterPro" id="IPR001915">
    <property type="entry name" value="Peptidase_M48"/>
</dbReference>
<proteinExistence type="predicted"/>
<keyword evidence="7" id="KW-0802">TPR repeat</keyword>
<feature type="repeat" description="TPR" evidence="7">
    <location>
        <begin position="306"/>
        <end position="339"/>
    </location>
</feature>
<keyword evidence="4" id="KW-0378">Hydrolase</keyword>
<dbReference type="eggNOG" id="COG4783">
    <property type="taxonomic scope" value="Bacteria"/>
</dbReference>
<organism evidence="10 11">
    <name type="scientific">Pseudodesulfovibrio piezophilus (strain DSM 21447 / JCM 15486 / C1TLV30)</name>
    <name type="common">Desulfovibrio piezophilus</name>
    <dbReference type="NCBI Taxonomy" id="1322246"/>
    <lineage>
        <taxon>Bacteria</taxon>
        <taxon>Pseudomonadati</taxon>
        <taxon>Thermodesulfobacteriota</taxon>
        <taxon>Desulfovibrionia</taxon>
        <taxon>Desulfovibrionales</taxon>
        <taxon>Desulfovibrionaceae</taxon>
    </lineage>
</organism>
<dbReference type="GO" id="GO:0004222">
    <property type="term" value="F:metalloendopeptidase activity"/>
    <property type="evidence" value="ECO:0007669"/>
    <property type="project" value="InterPro"/>
</dbReference>
<evidence type="ECO:0000256" key="4">
    <source>
        <dbReference type="ARBA" id="ARBA00022801"/>
    </source>
</evidence>
<dbReference type="SUPFAM" id="SSF48452">
    <property type="entry name" value="TPR-like"/>
    <property type="match status" value="1"/>
</dbReference>
<dbReference type="Gene3D" id="3.30.2010.10">
    <property type="entry name" value="Metalloproteases ('zincins'), catalytic domain"/>
    <property type="match status" value="1"/>
</dbReference>
<comment type="cofactor">
    <cofactor evidence="1">
        <name>Zn(2+)</name>
        <dbReference type="ChEBI" id="CHEBI:29105"/>
    </cofactor>
</comment>
<evidence type="ECO:0000256" key="6">
    <source>
        <dbReference type="ARBA" id="ARBA00023049"/>
    </source>
</evidence>
<reference evidence="10 11" key="1">
    <citation type="journal article" date="2013" name="PLoS ONE">
        <title>The first genomic and proteomic characterization of a deep-sea sulfate reducer: insights into the piezophilic lifestyle of Desulfovibrio piezophilus.</title>
        <authorList>
            <person name="Pradel N."/>
            <person name="Ji B."/>
            <person name="Gimenez G."/>
            <person name="Talla E."/>
            <person name="Lenoble P."/>
            <person name="Garel M."/>
            <person name="Tamburini C."/>
            <person name="Fourquet P."/>
            <person name="Lebrun R."/>
            <person name="Bertin P."/>
            <person name="Denis Y."/>
            <person name="Pophillat M."/>
            <person name="Barbe V."/>
            <person name="Ollivier B."/>
            <person name="Dolla A."/>
        </authorList>
    </citation>
    <scope>NUCLEOTIDE SEQUENCE [LARGE SCALE GENOMIC DNA]</scope>
    <source>
        <strain evidence="11">DSM 10523 / SB164P1</strain>
    </source>
</reference>
<dbReference type="GO" id="GO:0016020">
    <property type="term" value="C:membrane"/>
    <property type="evidence" value="ECO:0007669"/>
    <property type="project" value="TreeGrafter"/>
</dbReference>
<feature type="domain" description="Peptidase M48" evidence="9">
    <location>
        <begin position="71"/>
        <end position="257"/>
    </location>
</feature>
<dbReference type="PANTHER" id="PTHR22726">
    <property type="entry name" value="METALLOENDOPEPTIDASE OMA1"/>
    <property type="match status" value="1"/>
</dbReference>
<dbReference type="InterPro" id="IPR011990">
    <property type="entry name" value="TPR-like_helical_dom_sf"/>
</dbReference>
<dbReference type="SMART" id="SM00028">
    <property type="entry name" value="TPR"/>
    <property type="match status" value="3"/>
</dbReference>
<dbReference type="BioCyc" id="DPIE1322246:BN4_RS05465-MONOMER"/>
<sequence length="479" mass="52722">MKRLPIILTIFIICMTLVLTPATMAHAGILPEKQVTIRDENEMGRKFDKLIRLQMPMVGDTLITDYIEGLVQRIVAAKRPMPFHVKSAVIANSALNAFATPGGFIYVFTGLIQAVENESQLAGVIAHELGHVSQRHMASRIEKQGKVGMLTIAGVLAGAFLGIAGGSGSGKAAQAIILGSQGMGTAAMLQYSQEDENEADHVGMNSLVKAGFNPEGMPQTFELMLKNRWFTSSSSEMPAYLSTHPGLAERIDYLNGRIKRMPESFLDRKDDNTTLVKVQALVRSKMSPETTALAYYQNIAPSKYTALDYMALGNVQARLKNMDQAAVAFSKALAMEHQDPLIAREAGIFYFKADRKAEAFRYLQLAVIKNKHDALALFYLARMQAEADQYDRAASNMRKVLELVPEDPEVHHHLGMILGESGDAFSGNLHLAYAAIYSGDIAKGRYHAKQAKTEAKTDAQEQQLKDLESVINERTKKDN</sequence>
<dbReference type="Pfam" id="PF01435">
    <property type="entry name" value="Peptidase_M48"/>
    <property type="match status" value="1"/>
</dbReference>
<dbReference type="EMBL" id="FO203427">
    <property type="protein sequence ID" value="CCH48319.1"/>
    <property type="molecule type" value="Genomic_DNA"/>
</dbReference>
<keyword evidence="3" id="KW-0479">Metal-binding</keyword>
<evidence type="ECO:0000313" key="10">
    <source>
        <dbReference type="EMBL" id="CCH48319.1"/>
    </source>
</evidence>
<dbReference type="Proteomes" id="UP000011724">
    <property type="component" value="Chromosome"/>
</dbReference>
<dbReference type="InterPro" id="IPR019734">
    <property type="entry name" value="TPR_rpt"/>
</dbReference>
<dbReference type="InterPro" id="IPR051156">
    <property type="entry name" value="Mito/Outer_Membr_Metalloprot"/>
</dbReference>
<dbReference type="PROSITE" id="PS50005">
    <property type="entry name" value="TPR"/>
    <property type="match status" value="2"/>
</dbReference>
<keyword evidence="5" id="KW-0862">Zinc</keyword>
<protein>
    <submittedName>
        <fullName evidence="10">Peptidase M48 Ste24p</fullName>
    </submittedName>
</protein>
<dbReference type="PATRIC" id="fig|879567.3.peg.1119"/>
<keyword evidence="6" id="KW-0482">Metalloprotease</keyword>
<evidence type="ECO:0000256" key="8">
    <source>
        <dbReference type="SAM" id="MobiDB-lite"/>
    </source>
</evidence>
<evidence type="ECO:0000256" key="1">
    <source>
        <dbReference type="ARBA" id="ARBA00001947"/>
    </source>
</evidence>
<dbReference type="KEGG" id="dpi:BN4_11082"/>
<dbReference type="HOGENOM" id="CLU_030556_2_0_7"/>
<dbReference type="Gene3D" id="1.25.40.10">
    <property type="entry name" value="Tetratricopeptide repeat domain"/>
    <property type="match status" value="1"/>
</dbReference>
<accession>M1WPF0</accession>